<dbReference type="eggNOG" id="COG0586">
    <property type="taxonomic scope" value="Bacteria"/>
</dbReference>
<feature type="transmembrane region" description="Helical" evidence="7">
    <location>
        <begin position="56"/>
        <end position="77"/>
    </location>
</feature>
<feature type="transmembrane region" description="Helical" evidence="7">
    <location>
        <begin position="170"/>
        <end position="188"/>
    </location>
</feature>
<dbReference type="Pfam" id="PF09335">
    <property type="entry name" value="VTT_dom"/>
    <property type="match status" value="1"/>
</dbReference>
<evidence type="ECO:0000256" key="1">
    <source>
        <dbReference type="ARBA" id="ARBA00004651"/>
    </source>
</evidence>
<dbReference type="AlphaFoldDB" id="K0Z389"/>
<evidence type="ECO:0000256" key="6">
    <source>
        <dbReference type="ARBA" id="ARBA00023136"/>
    </source>
</evidence>
<dbReference type="EMBL" id="AHAE01000057">
    <property type="protein sequence ID" value="EJZ81830.1"/>
    <property type="molecule type" value="Genomic_DNA"/>
</dbReference>
<accession>K0Z389</accession>
<organism evidence="9 10">
    <name type="scientific">Corynebacterium otitidis ATCC 51513</name>
    <dbReference type="NCBI Taxonomy" id="883169"/>
    <lineage>
        <taxon>Bacteria</taxon>
        <taxon>Bacillati</taxon>
        <taxon>Actinomycetota</taxon>
        <taxon>Actinomycetes</taxon>
        <taxon>Mycobacteriales</taxon>
        <taxon>Corynebacteriaceae</taxon>
        <taxon>Corynebacterium</taxon>
    </lineage>
</organism>
<dbReference type="RefSeq" id="WP_004601141.1">
    <property type="nucleotide sequence ID" value="NZ_HF541867.1"/>
</dbReference>
<evidence type="ECO:0000313" key="9">
    <source>
        <dbReference type="EMBL" id="EJZ81830.1"/>
    </source>
</evidence>
<evidence type="ECO:0000256" key="4">
    <source>
        <dbReference type="ARBA" id="ARBA00022692"/>
    </source>
</evidence>
<keyword evidence="3 7" id="KW-1003">Cell membrane</keyword>
<protein>
    <recommendedName>
        <fullName evidence="8">VTT domain-containing protein</fullName>
    </recommendedName>
</protein>
<dbReference type="InterPro" id="IPR032816">
    <property type="entry name" value="VTT_dom"/>
</dbReference>
<dbReference type="HOGENOM" id="CLU_044208_2_2_11"/>
<evidence type="ECO:0000256" key="7">
    <source>
        <dbReference type="RuleBase" id="RU367016"/>
    </source>
</evidence>
<keyword evidence="4 7" id="KW-0812">Transmembrane</keyword>
<evidence type="ECO:0000256" key="3">
    <source>
        <dbReference type="ARBA" id="ARBA00022475"/>
    </source>
</evidence>
<feature type="domain" description="VTT" evidence="8">
    <location>
        <begin position="49"/>
        <end position="160"/>
    </location>
</feature>
<comment type="caution">
    <text evidence="9">The sequence shown here is derived from an EMBL/GenBank/DDBJ whole genome shotgun (WGS) entry which is preliminary data.</text>
</comment>
<dbReference type="OrthoDB" id="9813426at2"/>
<comment type="subcellular location">
    <subcellularLocation>
        <location evidence="1 7">Cell membrane</location>
        <topology evidence="1 7">Multi-pass membrane protein</topology>
    </subcellularLocation>
</comment>
<evidence type="ECO:0000256" key="2">
    <source>
        <dbReference type="ARBA" id="ARBA00010792"/>
    </source>
</evidence>
<reference evidence="9 10" key="1">
    <citation type="submission" date="2012-08" db="EMBL/GenBank/DDBJ databases">
        <title>The Genome Sequence of Turicella otitidis ATCC 51513.</title>
        <authorList>
            <consortium name="The Broad Institute Genome Sequencing Platform"/>
            <person name="Earl A."/>
            <person name="Ward D."/>
            <person name="Feldgarden M."/>
            <person name="Gevers D."/>
            <person name="Huys G."/>
            <person name="Walker B."/>
            <person name="Young S.K."/>
            <person name="Zeng Q."/>
            <person name="Gargeya S."/>
            <person name="Fitzgerald M."/>
            <person name="Haas B."/>
            <person name="Abouelleil A."/>
            <person name="Alvarado L."/>
            <person name="Arachchi H.M."/>
            <person name="Berlin A.M."/>
            <person name="Chapman S.B."/>
            <person name="Goldberg J."/>
            <person name="Griggs A."/>
            <person name="Gujja S."/>
            <person name="Hansen M."/>
            <person name="Howarth C."/>
            <person name="Imamovic A."/>
            <person name="Larimer J."/>
            <person name="McCowen C."/>
            <person name="Montmayeur A."/>
            <person name="Murphy C."/>
            <person name="Neiman D."/>
            <person name="Pearson M."/>
            <person name="Priest M."/>
            <person name="Roberts A."/>
            <person name="Saif S."/>
            <person name="Shea T."/>
            <person name="Sisk P."/>
            <person name="Sykes S."/>
            <person name="Wortman J."/>
            <person name="Nusbaum C."/>
            <person name="Birren B."/>
        </authorList>
    </citation>
    <scope>NUCLEOTIDE SEQUENCE [LARGE SCALE GENOMIC DNA]</scope>
    <source>
        <strain evidence="9 10">ATCC 51513</strain>
    </source>
</reference>
<feature type="transmembrane region" description="Helical" evidence="7">
    <location>
        <begin position="110"/>
        <end position="131"/>
    </location>
</feature>
<proteinExistence type="inferred from homology"/>
<comment type="similarity">
    <text evidence="2 7">Belongs to the DedA family.</text>
</comment>
<keyword evidence="10" id="KW-1185">Reference proteome</keyword>
<feature type="transmembrane region" description="Helical" evidence="7">
    <location>
        <begin position="137"/>
        <end position="158"/>
    </location>
</feature>
<dbReference type="InterPro" id="IPR032818">
    <property type="entry name" value="DedA-like"/>
</dbReference>
<dbReference type="PANTHER" id="PTHR30353:SF0">
    <property type="entry name" value="TRANSMEMBRANE PROTEIN"/>
    <property type="match status" value="1"/>
</dbReference>
<name>K0Z389_9CORY</name>
<keyword evidence="6 7" id="KW-0472">Membrane</keyword>
<dbReference type="Proteomes" id="UP000006078">
    <property type="component" value="Unassembled WGS sequence"/>
</dbReference>
<evidence type="ECO:0000313" key="10">
    <source>
        <dbReference type="Proteomes" id="UP000006078"/>
    </source>
</evidence>
<dbReference type="PANTHER" id="PTHR30353">
    <property type="entry name" value="INNER MEMBRANE PROTEIN DEDA-RELATED"/>
    <property type="match status" value="1"/>
</dbReference>
<feature type="transmembrane region" description="Helical" evidence="7">
    <location>
        <begin position="12"/>
        <end position="36"/>
    </location>
</feature>
<sequence>MAEQLVGLFEAILGSFWAYPIIALCVIGDAIMPVLPAESVITLASSWSASRGTPDFWAVFAVACVAAVVGDNTCFFLGRRLVRVLHSAPLGSKRAQALLWVETTTRKRPVFAIIVARFVPWGRWVLTIVLGAGGFSWLRFLLIDAIGVLVWASLAAGIGYAGGTIFDEQPLLGVIVGITVGSLVGLGIDHLQRRFLDHREVRSARSTA</sequence>
<dbReference type="GO" id="GO:0005886">
    <property type="term" value="C:plasma membrane"/>
    <property type="evidence" value="ECO:0007669"/>
    <property type="project" value="UniProtKB-SubCell"/>
</dbReference>
<evidence type="ECO:0000259" key="8">
    <source>
        <dbReference type="Pfam" id="PF09335"/>
    </source>
</evidence>
<gene>
    <name evidence="9" type="ORF">HMPREF9719_01251</name>
</gene>
<keyword evidence="5 7" id="KW-1133">Transmembrane helix</keyword>
<evidence type="ECO:0000256" key="5">
    <source>
        <dbReference type="ARBA" id="ARBA00022989"/>
    </source>
</evidence>